<evidence type="ECO:0000256" key="7">
    <source>
        <dbReference type="ARBA" id="ARBA00023242"/>
    </source>
</evidence>
<feature type="compositionally biased region" description="Polar residues" evidence="8">
    <location>
        <begin position="88"/>
        <end position="106"/>
    </location>
</feature>
<evidence type="ECO:0000256" key="5">
    <source>
        <dbReference type="ARBA" id="ARBA00022490"/>
    </source>
</evidence>
<dbReference type="InterPro" id="IPR036390">
    <property type="entry name" value="WH_DNA-bd_sf"/>
</dbReference>
<dbReference type="PANTHER" id="PTHR10855:SF2">
    <property type="entry name" value="COP9 SIGNALOSOME COMPLEX SUBUNIT 4"/>
    <property type="match status" value="1"/>
</dbReference>
<accession>A0A8K0JL68</accession>
<dbReference type="Gene3D" id="1.10.10.10">
    <property type="entry name" value="Winged helix-like DNA-binding domain superfamily/Winged helix DNA-binding domain"/>
    <property type="match status" value="1"/>
</dbReference>
<comment type="similarity">
    <text evidence="3">Belongs to the CSN4 family.</text>
</comment>
<evidence type="ECO:0000256" key="2">
    <source>
        <dbReference type="ARBA" id="ARBA00004496"/>
    </source>
</evidence>
<dbReference type="AlphaFoldDB" id="A0A8K0JL68"/>
<feature type="region of interest" description="Disordered" evidence="8">
    <location>
        <begin position="88"/>
        <end position="108"/>
    </location>
</feature>
<dbReference type="PANTHER" id="PTHR10855">
    <property type="entry name" value="26S PROTEASOME NON-ATPASE REGULATORY SUBUNIT 12/COP9 SIGNALOSOME COMPLEX SUBUNIT 4"/>
    <property type="match status" value="1"/>
</dbReference>
<dbReference type="GO" id="GO:0005829">
    <property type="term" value="C:cytosol"/>
    <property type="evidence" value="ECO:0007669"/>
    <property type="project" value="TreeGrafter"/>
</dbReference>
<keyword evidence="11" id="KW-1185">Reference proteome</keyword>
<reference evidence="10" key="1">
    <citation type="submission" date="2020-04" db="EMBL/GenBank/DDBJ databases">
        <title>Analysis of mating type loci in Filobasidium floriforme.</title>
        <authorList>
            <person name="Nowrousian M."/>
        </authorList>
    </citation>
    <scope>NUCLEOTIDE SEQUENCE</scope>
    <source>
        <strain evidence="10">CBS 6242</strain>
    </source>
</reference>
<comment type="caution">
    <text evidence="10">The sequence shown here is derived from an EMBL/GenBank/DDBJ whole genome shotgun (WGS) entry which is preliminary data.</text>
</comment>
<evidence type="ECO:0000313" key="11">
    <source>
        <dbReference type="Proteomes" id="UP000812966"/>
    </source>
</evidence>
<dbReference type="Pfam" id="PF01399">
    <property type="entry name" value="PCI"/>
    <property type="match status" value="1"/>
</dbReference>
<evidence type="ECO:0000259" key="9">
    <source>
        <dbReference type="SMART" id="SM00088"/>
    </source>
</evidence>
<dbReference type="InterPro" id="IPR054559">
    <property type="entry name" value="PSMD12-CSN4-like_N"/>
</dbReference>
<evidence type="ECO:0000256" key="4">
    <source>
        <dbReference type="ARBA" id="ARBA00014881"/>
    </source>
</evidence>
<dbReference type="InterPro" id="IPR000717">
    <property type="entry name" value="PCI_dom"/>
</dbReference>
<evidence type="ECO:0000256" key="8">
    <source>
        <dbReference type="SAM" id="MobiDB-lite"/>
    </source>
</evidence>
<evidence type="ECO:0000313" key="10">
    <source>
        <dbReference type="EMBL" id="KAG7532005.1"/>
    </source>
</evidence>
<dbReference type="InterPro" id="IPR036388">
    <property type="entry name" value="WH-like_DNA-bd_sf"/>
</dbReference>
<proteinExistence type="inferred from homology"/>
<evidence type="ECO:0000256" key="1">
    <source>
        <dbReference type="ARBA" id="ARBA00004123"/>
    </source>
</evidence>
<feature type="domain" description="PCI" evidence="9">
    <location>
        <begin position="377"/>
        <end position="461"/>
    </location>
</feature>
<dbReference type="EMBL" id="JABELV010000077">
    <property type="protein sequence ID" value="KAG7532005.1"/>
    <property type="molecule type" value="Genomic_DNA"/>
</dbReference>
<comment type="subcellular location">
    <subcellularLocation>
        <location evidence="2">Cytoplasm</location>
    </subcellularLocation>
    <subcellularLocation>
        <location evidence="1">Nucleus</location>
    </subcellularLocation>
</comment>
<organism evidence="10 11">
    <name type="scientific">Filobasidium floriforme</name>
    <dbReference type="NCBI Taxonomy" id="5210"/>
    <lineage>
        <taxon>Eukaryota</taxon>
        <taxon>Fungi</taxon>
        <taxon>Dikarya</taxon>
        <taxon>Basidiomycota</taxon>
        <taxon>Agaricomycotina</taxon>
        <taxon>Tremellomycetes</taxon>
        <taxon>Filobasidiales</taxon>
        <taxon>Filobasidiaceae</taxon>
        <taxon>Filobasidium</taxon>
    </lineage>
</organism>
<dbReference type="InterPro" id="IPR040134">
    <property type="entry name" value="PSMD12/CSN4"/>
</dbReference>
<dbReference type="Proteomes" id="UP000812966">
    <property type="component" value="Unassembled WGS sequence"/>
</dbReference>
<keyword evidence="7" id="KW-0539">Nucleus</keyword>
<dbReference type="SMART" id="SM00088">
    <property type="entry name" value="PINT"/>
    <property type="match status" value="1"/>
</dbReference>
<protein>
    <recommendedName>
        <fullName evidence="4">COP9 signalosome complex subunit 4</fullName>
    </recommendedName>
</protein>
<dbReference type="Pfam" id="PF22241">
    <property type="entry name" value="PSMD12-CSN4_N"/>
    <property type="match status" value="1"/>
</dbReference>
<keyword evidence="5" id="KW-0963">Cytoplasm</keyword>
<dbReference type="GO" id="GO:0008180">
    <property type="term" value="C:COP9 signalosome"/>
    <property type="evidence" value="ECO:0007669"/>
    <property type="project" value="UniProtKB-KW"/>
</dbReference>
<name>A0A8K0JL68_9TREE</name>
<sequence length="514" mass="57446">MSHGNEIATALDPIMDSSASHPEKISSTMDHFTYLIENSLTSNQLVEFARYLLTSSSVPLIVGRQALEYFVLFLCGGSGVDLSLIRPASSNSSNKPTETEAEQTNPGPEKYLDAQELEWFNKGAASFTKQEEQGEEIRESIVRTLVGQTSELLQPGGWGEDQMISLKYLLSHIQETQEEWQEAAGTLSSIPLESGNRTLSDQHKLAVYIKIVRLYLEAGESGLAQTTFGRAALLIHLTEDKATQLAYKLCQARLLDFSRRFNEAASRYHELSFVNEIDEEERIYMLSAAVTCAILGPAGPQRSRILANLYRDDRTTTALPAHRSSILRKMFLDQILRVEEIKEFEKELAVHQLATLEVEKRLMASTEGEEGVTGRRAPINVLDRAVMEHNVLACAKVYDNIRFEGLGALLDLTPNAAEAMARTMIEQKRLRAWIDQVDRLIYFEGRSNQDQDDLQGTAGGLGVEQVEKPVEGISLTERWDERIKETATKVEFIVTLIESKDLMASNGQAPMKVD</sequence>
<evidence type="ECO:0000256" key="3">
    <source>
        <dbReference type="ARBA" id="ARBA00010417"/>
    </source>
</evidence>
<keyword evidence="6" id="KW-0736">Signalosome</keyword>
<gene>
    <name evidence="10" type="ORF">FFLO_03944</name>
</gene>
<evidence type="ECO:0000256" key="6">
    <source>
        <dbReference type="ARBA" id="ARBA00022790"/>
    </source>
</evidence>
<dbReference type="SUPFAM" id="SSF46785">
    <property type="entry name" value="Winged helix' DNA-binding domain"/>
    <property type="match status" value="1"/>
</dbReference>